<keyword evidence="8" id="KW-0695">RNA-directed DNA polymerase</keyword>
<keyword evidence="4" id="KW-0548">Nucleotidyltransferase</keyword>
<dbReference type="InterPro" id="IPR043128">
    <property type="entry name" value="Rev_trsase/Diguanyl_cyclase"/>
</dbReference>
<dbReference type="Gene3D" id="3.30.420.10">
    <property type="entry name" value="Ribonuclease H-like superfamily/Ribonuclease H"/>
    <property type="match status" value="1"/>
</dbReference>
<dbReference type="PANTHER" id="PTHR33050:SF7">
    <property type="entry name" value="RIBONUCLEASE H"/>
    <property type="match status" value="1"/>
</dbReference>
<evidence type="ECO:0000256" key="8">
    <source>
        <dbReference type="ARBA" id="ARBA00022918"/>
    </source>
</evidence>
<keyword evidence="13" id="KW-1185">Reference proteome</keyword>
<name>A0ABQ8M6Y3_LABRO</name>
<dbReference type="PANTHER" id="PTHR33050">
    <property type="entry name" value="REVERSE TRANSCRIPTASE DOMAIN-CONTAINING PROTEIN"/>
    <property type="match status" value="1"/>
</dbReference>
<dbReference type="Proteomes" id="UP000830375">
    <property type="component" value="Unassembled WGS sequence"/>
</dbReference>
<comment type="similarity">
    <text evidence="1">Belongs to the beta type-B retroviral polymerase family. HERV class-II K(HML-2) pol subfamily.</text>
</comment>
<dbReference type="InterPro" id="IPR013762">
    <property type="entry name" value="Integrase-like_cat_sf"/>
</dbReference>
<evidence type="ECO:0000256" key="7">
    <source>
        <dbReference type="ARBA" id="ARBA00022801"/>
    </source>
</evidence>
<dbReference type="Gene3D" id="3.30.450.20">
    <property type="entry name" value="PAS domain"/>
    <property type="match status" value="1"/>
</dbReference>
<sequence>MSFTKKLYFCLICPQELSYSAMGCKPLDVNAHSGHRNIKISGDGLFSHGKLNYHVRDKKLLSDLVLSLLTRAGQVRSWRATVLQSLAPTLNKHTCLWLSCDLEQRFSYYREMRGSVLLIGESVKANLDHVSLNNQSHYSLDVIEFQSELCDIGPFSQAYSNFLLGNAQGHRGYPIVYCSDGFCELTGFGRTEVMQKNCSCHFLYGSGTSEQVTQGVEKALESKEEYQAEVQFYKKNASFPEPKIKEKEFLSCHSLCWRAAKQLKELHLKERLAAASIILRAAVFTALTSLPHSSEPARLSAQLCRGSSLGGPGFQKSEFLTAVEDIFPVCLSGRALPGAVVSSPLWTDLIAVSRAWAESTLRQRSRMSLSRQGFSAAAARHLGDIQVTVQNVPSAPKAPRTSASPRSPVELPEQYTSRTVGWEIEMSAAASEGKSAVAAPSETDAELSAMLLRAAKEIASFPEPKIKEKEFLSCHSLCWCAAKQLKELHLKERLAAASIILRAAVFTALTSLPHSSEPARLSAQLCRGSSLGGPGFQKSEFLTAVEDIFPVCLSGRALPGAVVSSPLWTDMIVVSRAWAESTLRQRSRMSLSRQGFSAAAARHLGDIQVTVQNVPSAPKAPRTSASPRSPVELPEQYTSPYSGLGISFGAPQEIEMSAAASEGKSAVAAPSETDAELSAMLLRAAKEIGLEVPKTPPADPSRLDDWFLGRAPAAPPRSPPVPFFPEVHEELVRTWRALHSSRPRPSSSPLASLDGGAARGYEAVPQVERAVAVHLCPPGAATWRDRPHLPSRACEFSSALAGRTYHAAGQAATALHAMATLQVYQAKVLKHLHERGSDQGAMEELRAATDFALRATKVTARSLGQVMSTIVVQERHLWLTLAQMADVDKSRFLNAPISQGGLFGDTVEDFAQQFSAVQKQTEEIKHILPRRDIPNNQLRPLLRYMTPDWQPDVELAVGEQRRPRLRDRSPAKICEVSLGNPEVERIALGGMTTSTSPLPVEGRELSQKESILSPPGFRPRVPSLSSAQEVSPRIRTRNLMSPAREPGKKVSAAQLPHCGHVGQRPFDTTGDQAGSLASASQPLAMVDSDGTSWLCDSVRQASAQVQRRPFHFWDTHAAVLRAEVAVLLAKDAIEPVPPAEMKSGFYSPYFIVPKKSGGLRPILDLRALNRSLLRLPFKMLTTKRMLTCIRPQDWFAAIDLKDAYFHVSILPRHRPFLRFAFEVAEAALSPLWQTGIRILNYLDDWLLIAHSRDLLCEQRDLVLRHLSHVGLQVNREKSKLSPVQRISFLGVELDSVSMTARLTNERAQSVLKCLESFRHKTAVPLKTFQRLLGHMAAAAAVTPLGLLHMRPLQRWLHDRVPRWAWHRGTLRIGVSPQCRRLFSPWSDPAFLQAGVPLGQVSRHLAVYTDVSSTGWGAVCNGQAASGSWTGPRLQWHINCLELLAVLLALRHFRPTLRHKHVLVRTDSTATVAYINRQGGLRSRRMSQLTRHLLLWSQTWLKSLRAVHIPGELNCAADQLSRQSTQGPHPVPSWDLSVALQGLREAPFEPLASVELKYLSLKTALLTALASIKRVGDLQAFSVDEACLEFGPGDSHVILRPRPGYVPKVPTTPFRDQVVNLQALPLEEADPASALLCPVRALRIYVDPLQHFRRTEQLFVCFGGQQKGNAVSKQRLAHWVVDAISLSYQNQGEPCPLGVRAHSTRSVASSYALAHGASLADICRAAGWATPNIFARHHRRAGVRPVSACCAIPNGSVRYFPQLFPPVNLGPPCPTVRPKISCAPPPQLLLQYNWHPCGAPYWPPGRWEGYAHIRLLTRPPVGTRETTEGERLGYVRNPRSLKEGTETLHPLPRPDVALTPGCSSAPQQKPE</sequence>
<proteinExistence type="inferred from homology"/>
<dbReference type="InterPro" id="IPR052055">
    <property type="entry name" value="Hepadnavirus_pol/RT"/>
</dbReference>
<feature type="region of interest" description="Disordered" evidence="10">
    <location>
        <begin position="613"/>
        <end position="636"/>
    </location>
</feature>
<dbReference type="EMBL" id="JACTAM010000012">
    <property type="protein sequence ID" value="KAI2658642.1"/>
    <property type="molecule type" value="Genomic_DNA"/>
</dbReference>
<feature type="region of interest" description="Disordered" evidence="10">
    <location>
        <begin position="1836"/>
        <end position="1870"/>
    </location>
</feature>
<dbReference type="SUPFAM" id="SSF56672">
    <property type="entry name" value="DNA/RNA polymerases"/>
    <property type="match status" value="1"/>
</dbReference>
<dbReference type="SUPFAM" id="SSF55785">
    <property type="entry name" value="PYP-like sensor domain (PAS domain)"/>
    <property type="match status" value="1"/>
</dbReference>
<keyword evidence="7" id="KW-0378">Hydrolase</keyword>
<feature type="compositionally biased region" description="Polar residues" evidence="10">
    <location>
        <begin position="1860"/>
        <end position="1870"/>
    </location>
</feature>
<dbReference type="Pfam" id="PF13426">
    <property type="entry name" value="PAS_9"/>
    <property type="match status" value="1"/>
</dbReference>
<feature type="domain" description="Reverse transcriptase" evidence="11">
    <location>
        <begin position="1133"/>
        <end position="1293"/>
    </location>
</feature>
<protein>
    <recommendedName>
        <fullName evidence="2">ribonuclease H</fullName>
        <ecNumber evidence="2">3.1.26.4</ecNumber>
    </recommendedName>
</protein>
<dbReference type="InterPro" id="IPR043502">
    <property type="entry name" value="DNA/RNA_pol_sf"/>
</dbReference>
<dbReference type="InterPro" id="IPR036397">
    <property type="entry name" value="RNaseH_sf"/>
</dbReference>
<gene>
    <name evidence="12" type="ORF">H4Q32_016753</name>
</gene>
<dbReference type="InterPro" id="IPR000477">
    <property type="entry name" value="RT_dom"/>
</dbReference>
<keyword evidence="6" id="KW-0255">Endonuclease</keyword>
<dbReference type="InterPro" id="IPR011010">
    <property type="entry name" value="DNA_brk_join_enz"/>
</dbReference>
<comment type="caution">
    <text evidence="12">The sequence shown here is derived from an EMBL/GenBank/DDBJ whole genome shotgun (WGS) entry which is preliminary data.</text>
</comment>
<organism evidence="12 13">
    <name type="scientific">Labeo rohita</name>
    <name type="common">Indian major carp</name>
    <name type="synonym">Cyprinus rohita</name>
    <dbReference type="NCBI Taxonomy" id="84645"/>
    <lineage>
        <taxon>Eukaryota</taxon>
        <taxon>Metazoa</taxon>
        <taxon>Chordata</taxon>
        <taxon>Craniata</taxon>
        <taxon>Vertebrata</taxon>
        <taxon>Euteleostomi</taxon>
        <taxon>Actinopterygii</taxon>
        <taxon>Neopterygii</taxon>
        <taxon>Teleostei</taxon>
        <taxon>Ostariophysi</taxon>
        <taxon>Cypriniformes</taxon>
        <taxon>Cyprinidae</taxon>
        <taxon>Labeoninae</taxon>
        <taxon>Labeonini</taxon>
        <taxon>Labeo</taxon>
    </lineage>
</organism>
<dbReference type="InterPro" id="IPR041373">
    <property type="entry name" value="RT_RNaseH"/>
</dbReference>
<evidence type="ECO:0000256" key="5">
    <source>
        <dbReference type="ARBA" id="ARBA00022722"/>
    </source>
</evidence>
<keyword evidence="3" id="KW-0808">Transferase</keyword>
<dbReference type="InterPro" id="IPR035965">
    <property type="entry name" value="PAS-like_dom_sf"/>
</dbReference>
<dbReference type="Gene3D" id="1.10.443.10">
    <property type="entry name" value="Intergrase catalytic core"/>
    <property type="match status" value="1"/>
</dbReference>
<evidence type="ECO:0000256" key="6">
    <source>
        <dbReference type="ARBA" id="ARBA00022759"/>
    </source>
</evidence>
<keyword evidence="5" id="KW-0540">Nuclease</keyword>
<evidence type="ECO:0000313" key="12">
    <source>
        <dbReference type="EMBL" id="KAI2658642.1"/>
    </source>
</evidence>
<dbReference type="Pfam" id="PF17917">
    <property type="entry name" value="RT_RNaseH"/>
    <property type="match status" value="1"/>
</dbReference>
<evidence type="ECO:0000259" key="11">
    <source>
        <dbReference type="PROSITE" id="PS50878"/>
    </source>
</evidence>
<dbReference type="EC" id="3.1.26.4" evidence="2"/>
<evidence type="ECO:0000256" key="3">
    <source>
        <dbReference type="ARBA" id="ARBA00022679"/>
    </source>
</evidence>
<dbReference type="SUPFAM" id="SSF56349">
    <property type="entry name" value="DNA breaking-rejoining enzymes"/>
    <property type="match status" value="1"/>
</dbReference>
<dbReference type="PROSITE" id="PS50878">
    <property type="entry name" value="RT_POL"/>
    <property type="match status" value="1"/>
</dbReference>
<feature type="region of interest" description="Disordered" evidence="10">
    <location>
        <begin position="1010"/>
        <end position="1030"/>
    </location>
</feature>
<dbReference type="Gene3D" id="3.10.10.10">
    <property type="entry name" value="HIV Type 1 Reverse Transcriptase, subunit A, domain 1"/>
    <property type="match status" value="1"/>
</dbReference>
<evidence type="ECO:0000256" key="2">
    <source>
        <dbReference type="ARBA" id="ARBA00012180"/>
    </source>
</evidence>
<evidence type="ECO:0000256" key="9">
    <source>
        <dbReference type="ARBA" id="ARBA00023172"/>
    </source>
</evidence>
<accession>A0ABQ8M6Y3</accession>
<dbReference type="CDD" id="cd00130">
    <property type="entry name" value="PAS"/>
    <property type="match status" value="1"/>
</dbReference>
<dbReference type="InterPro" id="IPR000014">
    <property type="entry name" value="PAS"/>
</dbReference>
<reference evidence="12 13" key="1">
    <citation type="submission" date="2022-01" db="EMBL/GenBank/DDBJ databases">
        <title>A high-quality chromosome-level genome assembly of rohu carp, Labeo rohita.</title>
        <authorList>
            <person name="Arick M.A. II"/>
            <person name="Hsu C.-Y."/>
            <person name="Magbanua Z."/>
            <person name="Pechanova O."/>
            <person name="Grover C."/>
            <person name="Miller E."/>
            <person name="Thrash A."/>
            <person name="Ezzel L."/>
            <person name="Alam S."/>
            <person name="Benzie J."/>
            <person name="Hamilton M."/>
            <person name="Karsi A."/>
            <person name="Lawrence M.L."/>
            <person name="Peterson D.G."/>
        </authorList>
    </citation>
    <scope>NUCLEOTIDE SEQUENCE [LARGE SCALE GENOMIC DNA]</scope>
    <source>
        <strain evidence="13">BAU-BD-2019</strain>
        <tissue evidence="12">Blood</tissue>
    </source>
</reference>
<evidence type="ECO:0000256" key="10">
    <source>
        <dbReference type="SAM" id="MobiDB-lite"/>
    </source>
</evidence>
<evidence type="ECO:0000256" key="4">
    <source>
        <dbReference type="ARBA" id="ARBA00022695"/>
    </source>
</evidence>
<dbReference type="Gene3D" id="3.30.70.270">
    <property type="match status" value="1"/>
</dbReference>
<keyword evidence="9" id="KW-0233">DNA recombination</keyword>
<evidence type="ECO:0000313" key="13">
    <source>
        <dbReference type="Proteomes" id="UP000830375"/>
    </source>
</evidence>
<evidence type="ECO:0000256" key="1">
    <source>
        <dbReference type="ARBA" id="ARBA00010879"/>
    </source>
</evidence>
<dbReference type="CDD" id="cd09275">
    <property type="entry name" value="RNase_HI_RT_DIRS1"/>
    <property type="match status" value="1"/>
</dbReference>
<dbReference type="CDD" id="cd03714">
    <property type="entry name" value="RT_DIRS1"/>
    <property type="match status" value="1"/>
</dbReference>
<feature type="region of interest" description="Disordered" evidence="10">
    <location>
        <begin position="391"/>
        <end position="410"/>
    </location>
</feature>